<dbReference type="Gene3D" id="3.40.50.1360">
    <property type="match status" value="1"/>
</dbReference>
<dbReference type="InterPro" id="IPR014036">
    <property type="entry name" value="DeoR-like_C"/>
</dbReference>
<keyword evidence="3" id="KW-0804">Transcription</keyword>
<dbReference type="RefSeq" id="WP_310769648.1">
    <property type="nucleotide sequence ID" value="NZ_CP134050.1"/>
</dbReference>
<dbReference type="PANTHER" id="PTHR30363:SF44">
    <property type="entry name" value="AGA OPERON TRANSCRIPTIONAL REPRESSOR-RELATED"/>
    <property type="match status" value="1"/>
</dbReference>
<dbReference type="SMART" id="SM01134">
    <property type="entry name" value="DeoRC"/>
    <property type="match status" value="1"/>
</dbReference>
<keyword evidence="1" id="KW-0805">Transcription regulation</keyword>
<dbReference type="Pfam" id="PF00455">
    <property type="entry name" value="DeoRC"/>
    <property type="match status" value="1"/>
</dbReference>
<evidence type="ECO:0000313" key="5">
    <source>
        <dbReference type="EMBL" id="WNC15667.1"/>
    </source>
</evidence>
<dbReference type="PANTHER" id="PTHR30363">
    <property type="entry name" value="HTH-TYPE TRANSCRIPTIONAL REGULATOR SRLR-RELATED"/>
    <property type="match status" value="1"/>
</dbReference>
<dbReference type="InterPro" id="IPR050313">
    <property type="entry name" value="Carb_Metab_HTH_regulators"/>
</dbReference>
<dbReference type="InterPro" id="IPR036388">
    <property type="entry name" value="WH-like_DNA-bd_sf"/>
</dbReference>
<dbReference type="InterPro" id="IPR018356">
    <property type="entry name" value="Tscrpt_reg_HTH_DeoR_CS"/>
</dbReference>
<dbReference type="Gene3D" id="1.10.10.10">
    <property type="entry name" value="Winged helix-like DNA-binding domain superfamily/Winged helix DNA-binding domain"/>
    <property type="match status" value="1"/>
</dbReference>
<dbReference type="CDD" id="cd00090">
    <property type="entry name" value="HTH_ARSR"/>
    <property type="match status" value="1"/>
</dbReference>
<dbReference type="InterPro" id="IPR011991">
    <property type="entry name" value="ArsR-like_HTH"/>
</dbReference>
<dbReference type="SMART" id="SM00420">
    <property type="entry name" value="HTH_DEOR"/>
    <property type="match status" value="1"/>
</dbReference>
<dbReference type="Pfam" id="PF08220">
    <property type="entry name" value="HTH_DeoR"/>
    <property type="match status" value="1"/>
</dbReference>
<keyword evidence="2 5" id="KW-0238">DNA-binding</keyword>
<dbReference type="GO" id="GO:0003677">
    <property type="term" value="F:DNA binding"/>
    <property type="evidence" value="ECO:0007669"/>
    <property type="project" value="UniProtKB-KW"/>
</dbReference>
<dbReference type="InterPro" id="IPR037171">
    <property type="entry name" value="NagB/RpiA_transferase-like"/>
</dbReference>
<sequence>MATEREKEILNFLGKKSPLTVEELAASLHVSEVTVRRDLTAMERQGLIVRKRGGASLPELGFEPMFNQRQKKNIELKQAIAKYAASMIQEGEVIALDVGTTTAELARELAKRSGITVFTSCIQVASILAKSNLQVYMIGGLIRKSEMSMVGSIAQETILKFNFDRFYLGIAGISQDAGPTDYSIEETEIKRAFIQRSKEVVALVDRTKFGESSLIKVCEAERIDEVITNGGDFGGPHPEAHFRGKITYV</sequence>
<gene>
    <name evidence="5" type="ORF">RGB73_04820</name>
</gene>
<evidence type="ECO:0000313" key="6">
    <source>
        <dbReference type="Proteomes" id="UP001256827"/>
    </source>
</evidence>
<protein>
    <submittedName>
        <fullName evidence="5">DeoR/GlpR family DNA-binding transcription regulator</fullName>
    </submittedName>
</protein>
<evidence type="ECO:0000256" key="1">
    <source>
        <dbReference type="ARBA" id="ARBA00023015"/>
    </source>
</evidence>
<dbReference type="PROSITE" id="PS51000">
    <property type="entry name" value="HTH_DEOR_2"/>
    <property type="match status" value="1"/>
</dbReference>
<dbReference type="InterPro" id="IPR001034">
    <property type="entry name" value="DeoR_HTH"/>
</dbReference>
<proteinExistence type="predicted"/>
<dbReference type="Proteomes" id="UP001256827">
    <property type="component" value="Chromosome"/>
</dbReference>
<name>A0ABY9T6E5_BREBE</name>
<reference evidence="5 6" key="1">
    <citation type="submission" date="2023-09" db="EMBL/GenBank/DDBJ databases">
        <title>Complete Genome and Methylome dissection of Bacillus brevis NEB573 original source of BbsI restriction endonuclease.</title>
        <authorList>
            <person name="Fomenkov A."/>
            <person name="Roberts R.D."/>
        </authorList>
    </citation>
    <scope>NUCLEOTIDE SEQUENCE [LARGE SCALE GENOMIC DNA]</scope>
    <source>
        <strain evidence="5 6">NEB573</strain>
    </source>
</reference>
<evidence type="ECO:0000256" key="3">
    <source>
        <dbReference type="ARBA" id="ARBA00023163"/>
    </source>
</evidence>
<dbReference type="SUPFAM" id="SSF100950">
    <property type="entry name" value="NagB/RpiA/CoA transferase-like"/>
    <property type="match status" value="1"/>
</dbReference>
<accession>A0ABY9T6E5</accession>
<feature type="domain" description="HTH deoR-type" evidence="4">
    <location>
        <begin position="2"/>
        <end position="57"/>
    </location>
</feature>
<dbReference type="EMBL" id="CP134050">
    <property type="protein sequence ID" value="WNC15667.1"/>
    <property type="molecule type" value="Genomic_DNA"/>
</dbReference>
<dbReference type="PROSITE" id="PS00894">
    <property type="entry name" value="HTH_DEOR_1"/>
    <property type="match status" value="1"/>
</dbReference>
<organism evidence="5 6">
    <name type="scientific">Brevibacillus brevis</name>
    <name type="common">Bacillus brevis</name>
    <dbReference type="NCBI Taxonomy" id="1393"/>
    <lineage>
        <taxon>Bacteria</taxon>
        <taxon>Bacillati</taxon>
        <taxon>Bacillota</taxon>
        <taxon>Bacilli</taxon>
        <taxon>Bacillales</taxon>
        <taxon>Paenibacillaceae</taxon>
        <taxon>Brevibacillus</taxon>
    </lineage>
</organism>
<dbReference type="InterPro" id="IPR036390">
    <property type="entry name" value="WH_DNA-bd_sf"/>
</dbReference>
<evidence type="ECO:0000256" key="2">
    <source>
        <dbReference type="ARBA" id="ARBA00023125"/>
    </source>
</evidence>
<dbReference type="PRINTS" id="PR00037">
    <property type="entry name" value="HTHLACR"/>
</dbReference>
<evidence type="ECO:0000259" key="4">
    <source>
        <dbReference type="PROSITE" id="PS51000"/>
    </source>
</evidence>
<keyword evidence="6" id="KW-1185">Reference proteome</keyword>
<dbReference type="SUPFAM" id="SSF46785">
    <property type="entry name" value="Winged helix' DNA-binding domain"/>
    <property type="match status" value="1"/>
</dbReference>